<dbReference type="Gene3D" id="1.10.357.10">
    <property type="entry name" value="Tetracycline Repressor, domain 2"/>
    <property type="match status" value="1"/>
</dbReference>
<dbReference type="RefSeq" id="WP_203737622.1">
    <property type="nucleotide sequence ID" value="NZ_BOMO01000145.1"/>
</dbReference>
<gene>
    <name evidence="1" type="ORF">CLV67_13437</name>
</gene>
<name>A0A2T0JR90_9ACTN</name>
<keyword evidence="2" id="KW-1185">Reference proteome</keyword>
<accession>A0A2T0JR90</accession>
<reference evidence="1 2" key="1">
    <citation type="submission" date="2018-03" db="EMBL/GenBank/DDBJ databases">
        <title>Genomic Encyclopedia of Archaeal and Bacterial Type Strains, Phase II (KMG-II): from individual species to whole genera.</title>
        <authorList>
            <person name="Goeker M."/>
        </authorList>
    </citation>
    <scope>NUCLEOTIDE SEQUENCE [LARGE SCALE GENOMIC DNA]</scope>
    <source>
        <strain evidence="1 2">DSM 43146</strain>
    </source>
</reference>
<organism evidence="1 2">
    <name type="scientific">Actinoplanes italicus</name>
    <dbReference type="NCBI Taxonomy" id="113567"/>
    <lineage>
        <taxon>Bacteria</taxon>
        <taxon>Bacillati</taxon>
        <taxon>Actinomycetota</taxon>
        <taxon>Actinomycetes</taxon>
        <taxon>Micromonosporales</taxon>
        <taxon>Micromonosporaceae</taxon>
        <taxon>Actinoplanes</taxon>
    </lineage>
</organism>
<proteinExistence type="predicted"/>
<sequence>MGHVLGGVGGRPAAEQRGYRVADRDIVEVGGAAGVAAVERGHAEAGSGPGQVAYLAHAVAAGRHPHLTAALTGAPPAPAPDFEDTVSRVLVGLLGE</sequence>
<dbReference type="AlphaFoldDB" id="A0A2T0JR90"/>
<dbReference type="Proteomes" id="UP000239415">
    <property type="component" value="Unassembled WGS sequence"/>
</dbReference>
<evidence type="ECO:0000313" key="1">
    <source>
        <dbReference type="EMBL" id="PRX10153.1"/>
    </source>
</evidence>
<comment type="caution">
    <text evidence="1">The sequence shown here is derived from an EMBL/GenBank/DDBJ whole genome shotgun (WGS) entry which is preliminary data.</text>
</comment>
<dbReference type="EMBL" id="PVMZ01000034">
    <property type="protein sequence ID" value="PRX10153.1"/>
    <property type="molecule type" value="Genomic_DNA"/>
</dbReference>
<protein>
    <submittedName>
        <fullName evidence="1">Uncharacterized protein</fullName>
    </submittedName>
</protein>
<evidence type="ECO:0000313" key="2">
    <source>
        <dbReference type="Proteomes" id="UP000239415"/>
    </source>
</evidence>